<organism evidence="3 4">
    <name type="scientific">Crossiella equi</name>
    <dbReference type="NCBI Taxonomy" id="130796"/>
    <lineage>
        <taxon>Bacteria</taxon>
        <taxon>Bacillati</taxon>
        <taxon>Actinomycetota</taxon>
        <taxon>Actinomycetes</taxon>
        <taxon>Pseudonocardiales</taxon>
        <taxon>Pseudonocardiaceae</taxon>
        <taxon>Crossiella</taxon>
    </lineage>
</organism>
<protein>
    <submittedName>
        <fullName evidence="3">F0F1-type ATP synthase assembly protein I</fullName>
    </submittedName>
</protein>
<evidence type="ECO:0000256" key="2">
    <source>
        <dbReference type="SAM" id="Phobius"/>
    </source>
</evidence>
<keyword evidence="2" id="KW-0812">Transmembrane</keyword>
<reference evidence="3 4" key="1">
    <citation type="submission" date="2021-03" db="EMBL/GenBank/DDBJ databases">
        <title>Sequencing the genomes of 1000 actinobacteria strains.</title>
        <authorList>
            <person name="Klenk H.-P."/>
        </authorList>
    </citation>
    <scope>NUCLEOTIDE SEQUENCE [LARGE SCALE GENOMIC DNA]</scope>
    <source>
        <strain evidence="3 4">DSM 44580</strain>
    </source>
</reference>
<keyword evidence="2" id="KW-0472">Membrane</keyword>
<sequence>MISLLMAGFLVWGAAGWGLDKLLGTRFLTPAGVLLGFAGSIYLIIVKYGRPGDLTGSPKADVPPSRTDDTEDKG</sequence>
<keyword evidence="4" id="KW-1185">Reference proteome</keyword>
<evidence type="ECO:0000256" key="1">
    <source>
        <dbReference type="SAM" id="MobiDB-lite"/>
    </source>
</evidence>
<dbReference type="Proteomes" id="UP001519363">
    <property type="component" value="Unassembled WGS sequence"/>
</dbReference>
<accession>A0ABS5AJN4</accession>
<evidence type="ECO:0000313" key="4">
    <source>
        <dbReference type="Proteomes" id="UP001519363"/>
    </source>
</evidence>
<keyword evidence="2" id="KW-1133">Transmembrane helix</keyword>
<proteinExistence type="predicted"/>
<feature type="region of interest" description="Disordered" evidence="1">
    <location>
        <begin position="50"/>
        <end position="74"/>
    </location>
</feature>
<evidence type="ECO:0000313" key="3">
    <source>
        <dbReference type="EMBL" id="MBP2476783.1"/>
    </source>
</evidence>
<name>A0ABS5AJN4_9PSEU</name>
<dbReference type="EMBL" id="JAGIOO010000001">
    <property type="protein sequence ID" value="MBP2476783.1"/>
    <property type="molecule type" value="Genomic_DNA"/>
</dbReference>
<dbReference type="RefSeq" id="WP_209707332.1">
    <property type="nucleotide sequence ID" value="NZ_JAGIOO010000001.1"/>
</dbReference>
<feature type="transmembrane region" description="Helical" evidence="2">
    <location>
        <begin position="26"/>
        <end position="45"/>
    </location>
</feature>
<gene>
    <name evidence="3" type="ORF">JOF53_005655</name>
</gene>
<comment type="caution">
    <text evidence="3">The sequence shown here is derived from an EMBL/GenBank/DDBJ whole genome shotgun (WGS) entry which is preliminary data.</text>
</comment>